<keyword evidence="2" id="KW-1185">Reference proteome</keyword>
<name>A0ACC3STS4_LIPKO</name>
<reference evidence="2" key="1">
    <citation type="journal article" date="2024" name="Front. Bioeng. Biotechnol.">
        <title>Genome-scale model development and genomic sequencing of the oleaginous clade Lipomyces.</title>
        <authorList>
            <person name="Czajka J.J."/>
            <person name="Han Y."/>
            <person name="Kim J."/>
            <person name="Mondo S.J."/>
            <person name="Hofstad B.A."/>
            <person name="Robles A."/>
            <person name="Haridas S."/>
            <person name="Riley R."/>
            <person name="LaButti K."/>
            <person name="Pangilinan J."/>
            <person name="Andreopoulos W."/>
            <person name="Lipzen A."/>
            <person name="Yan J."/>
            <person name="Wang M."/>
            <person name="Ng V."/>
            <person name="Grigoriev I.V."/>
            <person name="Spatafora J.W."/>
            <person name="Magnuson J.K."/>
            <person name="Baker S.E."/>
            <person name="Pomraning K.R."/>
        </authorList>
    </citation>
    <scope>NUCLEOTIDE SEQUENCE [LARGE SCALE GENOMIC DNA]</scope>
    <source>
        <strain evidence="2">CBS 7786</strain>
    </source>
</reference>
<dbReference type="EMBL" id="MU971434">
    <property type="protein sequence ID" value="KAK9235039.1"/>
    <property type="molecule type" value="Genomic_DNA"/>
</dbReference>
<sequence>MVSGTFLTLASGYQMPQVGFGLWKVPRESAAETLQSSLVTIPLTERMTIRTNKTLARALEGRSLTALSLAKRFSSLPSCGTIITEGEHVLKMANRQSDTLGPGYIDLYLIHFPIALKFIEPSELEFPAWWVDSARSAMALDKVLMAETWAAMEAVVDIGIARSIRASNFSAPLIYDIMTYARYPISSLQIEHHPYLVQPELVKLAQENDIAVTAYSSFGPQSFLELPPDFSDKAKAVRALNERIISLVAKYGQTPAQILLRNKRPKLSTWRPHLIATWILGLHGLSTAARQYIYVVGQNCSKGWTLAGKSLSTAWEAAWERKELEQCNLLSEIPLQTYLEG</sequence>
<protein>
    <submittedName>
        <fullName evidence="1">NADP-dependent oxidoreductase domain-containing protein</fullName>
    </submittedName>
</protein>
<organism evidence="1 2">
    <name type="scientific">Lipomyces kononenkoae</name>
    <name type="common">Yeast</name>
    <dbReference type="NCBI Taxonomy" id="34357"/>
    <lineage>
        <taxon>Eukaryota</taxon>
        <taxon>Fungi</taxon>
        <taxon>Dikarya</taxon>
        <taxon>Ascomycota</taxon>
        <taxon>Saccharomycotina</taxon>
        <taxon>Lipomycetes</taxon>
        <taxon>Lipomycetales</taxon>
        <taxon>Lipomycetaceae</taxon>
        <taxon>Lipomyces</taxon>
    </lineage>
</organism>
<proteinExistence type="predicted"/>
<gene>
    <name evidence="1" type="ORF">V1525DRAFT_435038</name>
</gene>
<evidence type="ECO:0000313" key="2">
    <source>
        <dbReference type="Proteomes" id="UP001433508"/>
    </source>
</evidence>
<accession>A0ACC3STS4</accession>
<dbReference type="Proteomes" id="UP001433508">
    <property type="component" value="Unassembled WGS sequence"/>
</dbReference>
<evidence type="ECO:0000313" key="1">
    <source>
        <dbReference type="EMBL" id="KAK9235039.1"/>
    </source>
</evidence>
<comment type="caution">
    <text evidence="1">The sequence shown here is derived from an EMBL/GenBank/DDBJ whole genome shotgun (WGS) entry which is preliminary data.</text>
</comment>